<evidence type="ECO:0008006" key="4">
    <source>
        <dbReference type="Google" id="ProtNLM"/>
    </source>
</evidence>
<evidence type="ECO:0000256" key="1">
    <source>
        <dbReference type="SAM" id="MobiDB-lite"/>
    </source>
</evidence>
<dbReference type="HOGENOM" id="CLU_1244212_0_0_11"/>
<reference evidence="2" key="1">
    <citation type="submission" date="2006-12" db="EMBL/GenBank/DDBJ databases">
        <title>Complete sequence of Mycobacterium vanbaalenii PYR-1.</title>
        <authorList>
            <consortium name="US DOE Joint Genome Institute"/>
            <person name="Copeland A."/>
            <person name="Lucas S."/>
            <person name="Lapidus A."/>
            <person name="Barry K."/>
            <person name="Detter J.C."/>
            <person name="Glavina del Rio T."/>
            <person name="Hammon N."/>
            <person name="Israni S."/>
            <person name="Dalin E."/>
            <person name="Tice H."/>
            <person name="Pitluck S."/>
            <person name="Singan V."/>
            <person name="Schmutz J."/>
            <person name="Larimer F."/>
            <person name="Land M."/>
            <person name="Hauser L."/>
            <person name="Kyrpides N."/>
            <person name="Anderson I.J."/>
            <person name="Miller C."/>
            <person name="Richardson P."/>
        </authorList>
    </citation>
    <scope>NUCLEOTIDE SEQUENCE [LARGE SCALE GENOMIC DNA]</scope>
    <source>
        <strain evidence="2">PYR-1</strain>
    </source>
</reference>
<protein>
    <recommendedName>
        <fullName evidence="4">NYN domain-containing protein</fullName>
    </recommendedName>
</protein>
<dbReference type="KEGG" id="mva:Mvan_5954"/>
<proteinExistence type="predicted"/>
<dbReference type="Gene3D" id="3.40.50.1010">
    <property type="entry name" value="5'-nuclease"/>
    <property type="match status" value="1"/>
</dbReference>
<dbReference type="eggNOG" id="COG1432">
    <property type="taxonomic scope" value="Bacteria"/>
</dbReference>
<dbReference type="Proteomes" id="UP000009159">
    <property type="component" value="Chromosome"/>
</dbReference>
<keyword evidence="3" id="KW-1185">Reference proteome</keyword>
<dbReference type="STRING" id="350058.Mvan_5954"/>
<sequence>MWAAIAVPGHALTNIIDLENLVGGRVNSSAVSDVWSEFGEVIDTRHSDQTTVAASRRHAASAFLALPANLHRVIGAKGTDVADTALIDSVDVGWVAANFGQVVIASGDHIFAPLAHGLQSNGLHVIQVIGRGASSATLYRACNEQKYLTHIRDSALSSCPTTESGDSRRERRPPRVPGVPLLAAPQPGRRRMRLGRLRPSHPYSGEAKRAPALRANGVPTRQ</sequence>
<feature type="compositionally biased region" description="Basic residues" evidence="1">
    <location>
        <begin position="188"/>
        <end position="199"/>
    </location>
</feature>
<gene>
    <name evidence="2" type="ordered locus">Mvan_5954</name>
</gene>
<organism evidence="2 3">
    <name type="scientific">Mycolicibacterium vanbaalenii (strain DSM 7251 / JCM 13017 / BCRC 16820 / KCTC 9966 / NRRL B-24157 / PYR-1)</name>
    <name type="common">Mycobacterium vanbaalenii</name>
    <dbReference type="NCBI Taxonomy" id="350058"/>
    <lineage>
        <taxon>Bacteria</taxon>
        <taxon>Bacillati</taxon>
        <taxon>Actinomycetota</taxon>
        <taxon>Actinomycetes</taxon>
        <taxon>Mycobacteriales</taxon>
        <taxon>Mycobacteriaceae</taxon>
        <taxon>Mycolicibacterium</taxon>
    </lineage>
</organism>
<dbReference type="AlphaFoldDB" id="A1THR3"/>
<evidence type="ECO:0000313" key="3">
    <source>
        <dbReference type="Proteomes" id="UP000009159"/>
    </source>
</evidence>
<feature type="region of interest" description="Disordered" evidence="1">
    <location>
        <begin position="156"/>
        <end position="222"/>
    </location>
</feature>
<evidence type="ECO:0000313" key="2">
    <source>
        <dbReference type="EMBL" id="ABM16713.1"/>
    </source>
</evidence>
<dbReference type="RefSeq" id="WP_011783058.1">
    <property type="nucleotide sequence ID" value="NC_008726.1"/>
</dbReference>
<name>A1THR3_MYCVP</name>
<dbReference type="EMBL" id="CP000511">
    <property type="protein sequence ID" value="ABM16713.1"/>
    <property type="molecule type" value="Genomic_DNA"/>
</dbReference>
<accession>A1THR3</accession>